<dbReference type="EMBL" id="JAGPNK010000006">
    <property type="protein sequence ID" value="KAH7320107.1"/>
    <property type="molecule type" value="Genomic_DNA"/>
</dbReference>
<dbReference type="Proteomes" id="UP000813444">
    <property type="component" value="Unassembled WGS sequence"/>
</dbReference>
<organism evidence="2 3">
    <name type="scientific">Stachybotrys elegans</name>
    <dbReference type="NCBI Taxonomy" id="80388"/>
    <lineage>
        <taxon>Eukaryota</taxon>
        <taxon>Fungi</taxon>
        <taxon>Dikarya</taxon>
        <taxon>Ascomycota</taxon>
        <taxon>Pezizomycotina</taxon>
        <taxon>Sordariomycetes</taxon>
        <taxon>Hypocreomycetidae</taxon>
        <taxon>Hypocreales</taxon>
        <taxon>Stachybotryaceae</taxon>
        <taxon>Stachybotrys</taxon>
    </lineage>
</organism>
<accession>A0A8K0WT99</accession>
<dbReference type="AlphaFoldDB" id="A0A8K0WT99"/>
<sequence>MFPVIITSFGLLWMEWLEVFKGWGTAFLSWLLFLSSLCKHGFFVSALFAAFVLSRLLRFLCFFRCMRGNTILIQGHWLYYSVIGEIVHGMPVENPFRM</sequence>
<feature type="transmembrane region" description="Helical" evidence="1">
    <location>
        <begin position="27"/>
        <end position="57"/>
    </location>
</feature>
<name>A0A8K0WT99_9HYPO</name>
<protein>
    <submittedName>
        <fullName evidence="2">Uncharacterized protein</fullName>
    </submittedName>
</protein>
<evidence type="ECO:0000313" key="2">
    <source>
        <dbReference type="EMBL" id="KAH7320107.1"/>
    </source>
</evidence>
<comment type="caution">
    <text evidence="2">The sequence shown here is derived from an EMBL/GenBank/DDBJ whole genome shotgun (WGS) entry which is preliminary data.</text>
</comment>
<evidence type="ECO:0000313" key="3">
    <source>
        <dbReference type="Proteomes" id="UP000813444"/>
    </source>
</evidence>
<keyword evidence="1" id="KW-0472">Membrane</keyword>
<evidence type="ECO:0000256" key="1">
    <source>
        <dbReference type="SAM" id="Phobius"/>
    </source>
</evidence>
<keyword evidence="1" id="KW-0812">Transmembrane</keyword>
<proteinExistence type="predicted"/>
<gene>
    <name evidence="2" type="ORF">B0I35DRAFT_229016</name>
</gene>
<keyword evidence="1" id="KW-1133">Transmembrane helix</keyword>
<keyword evidence="3" id="KW-1185">Reference proteome</keyword>
<reference evidence="2" key="1">
    <citation type="journal article" date="2021" name="Nat. Commun.">
        <title>Genetic determinants of endophytism in the Arabidopsis root mycobiome.</title>
        <authorList>
            <person name="Mesny F."/>
            <person name="Miyauchi S."/>
            <person name="Thiergart T."/>
            <person name="Pickel B."/>
            <person name="Atanasova L."/>
            <person name="Karlsson M."/>
            <person name="Huettel B."/>
            <person name="Barry K.W."/>
            <person name="Haridas S."/>
            <person name="Chen C."/>
            <person name="Bauer D."/>
            <person name="Andreopoulos W."/>
            <person name="Pangilinan J."/>
            <person name="LaButti K."/>
            <person name="Riley R."/>
            <person name="Lipzen A."/>
            <person name="Clum A."/>
            <person name="Drula E."/>
            <person name="Henrissat B."/>
            <person name="Kohler A."/>
            <person name="Grigoriev I.V."/>
            <person name="Martin F.M."/>
            <person name="Hacquard S."/>
        </authorList>
    </citation>
    <scope>NUCLEOTIDE SEQUENCE</scope>
    <source>
        <strain evidence="2">MPI-CAGE-CH-0235</strain>
    </source>
</reference>